<keyword evidence="6" id="KW-1185">Reference proteome</keyword>
<dbReference type="InterPro" id="IPR029030">
    <property type="entry name" value="Caspase-like_dom_sf"/>
</dbReference>
<dbReference type="Proteomes" id="UP001175228">
    <property type="component" value="Unassembled WGS sequence"/>
</dbReference>
<reference evidence="5" key="1">
    <citation type="submission" date="2023-06" db="EMBL/GenBank/DDBJ databases">
        <authorList>
            <consortium name="Lawrence Berkeley National Laboratory"/>
            <person name="Ahrendt S."/>
            <person name="Sahu N."/>
            <person name="Indic B."/>
            <person name="Wong-Bajracharya J."/>
            <person name="Merenyi Z."/>
            <person name="Ke H.-M."/>
            <person name="Monk M."/>
            <person name="Kocsube S."/>
            <person name="Drula E."/>
            <person name="Lipzen A."/>
            <person name="Balint B."/>
            <person name="Henrissat B."/>
            <person name="Andreopoulos B."/>
            <person name="Martin F.M."/>
            <person name="Harder C.B."/>
            <person name="Rigling D."/>
            <person name="Ford K.L."/>
            <person name="Foster G.D."/>
            <person name="Pangilinan J."/>
            <person name="Papanicolaou A."/>
            <person name="Barry K."/>
            <person name="LaButti K."/>
            <person name="Viragh M."/>
            <person name="Koriabine M."/>
            <person name="Yan M."/>
            <person name="Riley R."/>
            <person name="Champramary S."/>
            <person name="Plett K.L."/>
            <person name="Tsai I.J."/>
            <person name="Slot J."/>
            <person name="Sipos G."/>
            <person name="Plett J."/>
            <person name="Nagy L.G."/>
            <person name="Grigoriev I.V."/>
        </authorList>
    </citation>
    <scope>NUCLEOTIDE SEQUENCE</scope>
    <source>
        <strain evidence="5">HWK02</strain>
    </source>
</reference>
<dbReference type="InterPro" id="IPR050452">
    <property type="entry name" value="Metacaspase"/>
</dbReference>
<gene>
    <name evidence="5" type="ORF">EDD18DRAFT_1294411</name>
</gene>
<dbReference type="GO" id="GO:0006915">
    <property type="term" value="P:apoptotic process"/>
    <property type="evidence" value="ECO:0007669"/>
    <property type="project" value="UniProtKB-KW"/>
</dbReference>
<dbReference type="InterPro" id="IPR011600">
    <property type="entry name" value="Pept_C14_caspase"/>
</dbReference>
<protein>
    <submittedName>
        <fullName evidence="5">Caspase domain-containing protein</fullName>
    </submittedName>
</protein>
<evidence type="ECO:0000259" key="4">
    <source>
        <dbReference type="Pfam" id="PF00656"/>
    </source>
</evidence>
<keyword evidence="3" id="KW-0378">Hydrolase</keyword>
<dbReference type="GO" id="GO:0006508">
    <property type="term" value="P:proteolysis"/>
    <property type="evidence" value="ECO:0007669"/>
    <property type="project" value="InterPro"/>
</dbReference>
<dbReference type="GO" id="GO:0005737">
    <property type="term" value="C:cytoplasm"/>
    <property type="evidence" value="ECO:0007669"/>
    <property type="project" value="TreeGrafter"/>
</dbReference>
<dbReference type="PANTHER" id="PTHR48104">
    <property type="entry name" value="METACASPASE-4"/>
    <property type="match status" value="1"/>
</dbReference>
<feature type="domain" description="Peptidase C14 caspase" evidence="4">
    <location>
        <begin position="64"/>
        <end position="208"/>
    </location>
</feature>
<evidence type="ECO:0000313" key="5">
    <source>
        <dbReference type="EMBL" id="KAK0481970.1"/>
    </source>
</evidence>
<dbReference type="AlphaFoldDB" id="A0AA39PDS3"/>
<keyword evidence="3" id="KW-0788">Thiol protease</keyword>
<dbReference type="Gene3D" id="3.40.50.1460">
    <property type="match status" value="1"/>
</dbReference>
<evidence type="ECO:0000313" key="6">
    <source>
        <dbReference type="Proteomes" id="UP001175228"/>
    </source>
</evidence>
<evidence type="ECO:0000256" key="1">
    <source>
        <dbReference type="ARBA" id="ARBA00009005"/>
    </source>
</evidence>
<keyword evidence="2" id="KW-0053">Apoptosis</keyword>
<name>A0AA39PDS3_9AGAR</name>
<comment type="similarity">
    <text evidence="1">Belongs to the peptidase C14B family.</text>
</comment>
<dbReference type="Pfam" id="PF00656">
    <property type="entry name" value="Peptidase_C14"/>
    <property type="match status" value="1"/>
</dbReference>
<evidence type="ECO:0000256" key="2">
    <source>
        <dbReference type="ARBA" id="ARBA00022703"/>
    </source>
</evidence>
<proteinExistence type="inferred from homology"/>
<dbReference type="PANTHER" id="PTHR48104:SF30">
    <property type="entry name" value="METACASPASE-1"/>
    <property type="match status" value="1"/>
</dbReference>
<evidence type="ECO:0000256" key="3">
    <source>
        <dbReference type="ARBA" id="ARBA00022807"/>
    </source>
</evidence>
<sequence>MDGPNLDSDGILQEAKNRKDWDSADKLRELANARTNLAKPRVGKDRPKEEDIFSRARKSSSRFWALLMGINQYNSQPLEGCVNDVELIKKYLTEDLDVPADHIRSLCDESATRDNIISALLGFCNGVRICRDDIIIIYFAGHGTSYPDPKHWSDGFDHAIEAICPFDRGFNRNGMLVPDISDREIHSVLALISNAKGHRITVILDCCYAVPEVIVDSLQEGGFERHIL</sequence>
<accession>A0AA39PDS3</accession>
<comment type="caution">
    <text evidence="5">The sequence shown here is derived from an EMBL/GenBank/DDBJ whole genome shotgun (WGS) entry which is preliminary data.</text>
</comment>
<keyword evidence="3" id="KW-0645">Protease</keyword>
<organism evidence="5 6">
    <name type="scientific">Armillaria luteobubalina</name>
    <dbReference type="NCBI Taxonomy" id="153913"/>
    <lineage>
        <taxon>Eukaryota</taxon>
        <taxon>Fungi</taxon>
        <taxon>Dikarya</taxon>
        <taxon>Basidiomycota</taxon>
        <taxon>Agaricomycotina</taxon>
        <taxon>Agaricomycetes</taxon>
        <taxon>Agaricomycetidae</taxon>
        <taxon>Agaricales</taxon>
        <taxon>Marasmiineae</taxon>
        <taxon>Physalacriaceae</taxon>
        <taxon>Armillaria</taxon>
    </lineage>
</organism>
<dbReference type="EMBL" id="JAUEPU010000069">
    <property type="protein sequence ID" value="KAK0481970.1"/>
    <property type="molecule type" value="Genomic_DNA"/>
</dbReference>
<dbReference type="GO" id="GO:0004197">
    <property type="term" value="F:cysteine-type endopeptidase activity"/>
    <property type="evidence" value="ECO:0007669"/>
    <property type="project" value="InterPro"/>
</dbReference>
<dbReference type="SUPFAM" id="SSF52129">
    <property type="entry name" value="Caspase-like"/>
    <property type="match status" value="1"/>
</dbReference>